<evidence type="ECO:0000313" key="2">
    <source>
        <dbReference type="Proteomes" id="UP000504607"/>
    </source>
</evidence>
<gene>
    <name evidence="3" type="primary">LOC105032829</name>
</gene>
<dbReference type="InParanoid" id="A0A6I9QAN9"/>
<protein>
    <submittedName>
        <fullName evidence="3">Uncharacterized protein LOC105032829</fullName>
    </submittedName>
</protein>
<dbReference type="PANTHER" id="PTHR37746:SF1">
    <property type="entry name" value="TRANSMEMBRANE PROTEIN"/>
    <property type="match status" value="1"/>
</dbReference>
<dbReference type="AlphaFoldDB" id="A0A6I9QAN9"/>
<dbReference type="PANTHER" id="PTHR37746">
    <property type="entry name" value="TRANSMEMBRANE PROTEIN"/>
    <property type="match status" value="1"/>
</dbReference>
<feature type="region of interest" description="Disordered" evidence="1">
    <location>
        <begin position="186"/>
        <end position="210"/>
    </location>
</feature>
<name>A0A6I9QAN9_ELAGV</name>
<accession>A0A6I9QAN9</accession>
<keyword evidence="2" id="KW-1185">Reference proteome</keyword>
<dbReference type="Proteomes" id="UP000504607">
    <property type="component" value="Chromosome 1"/>
</dbReference>
<proteinExistence type="predicted"/>
<dbReference type="KEGG" id="egu:105032829"/>
<evidence type="ECO:0000256" key="1">
    <source>
        <dbReference type="SAM" id="MobiDB-lite"/>
    </source>
</evidence>
<feature type="compositionally biased region" description="Acidic residues" evidence="1">
    <location>
        <begin position="188"/>
        <end position="197"/>
    </location>
</feature>
<dbReference type="GeneID" id="105032829"/>
<sequence length="238" mass="26026">MEPGVVLTEISIQMLRLLSKSLIFLSDLSAHPLFSVAATSTLLALLYLPRSLLPLIFSPALLSSLLLLSTLLRLRPRPPPPPPSAVFPPRPITQTCAVDEPIITLPTVPDPKPESAPDFAGFLPKAAFCDSFVEWGRRGGPLEVIYEEYEGEEDEDGGDSPEYLRSPEYSYLGSGELGSLGFCFTDSSDADSDDDSSVAEGWDSPENLFSRWDEEGDGMIEIALEEDNMIEIDISVCR</sequence>
<evidence type="ECO:0000313" key="3">
    <source>
        <dbReference type="RefSeq" id="XP_010905708.1"/>
    </source>
</evidence>
<dbReference type="OrthoDB" id="784866at2759"/>
<organism evidence="2 3">
    <name type="scientific">Elaeis guineensis var. tenera</name>
    <name type="common">Oil palm</name>
    <dbReference type="NCBI Taxonomy" id="51953"/>
    <lineage>
        <taxon>Eukaryota</taxon>
        <taxon>Viridiplantae</taxon>
        <taxon>Streptophyta</taxon>
        <taxon>Embryophyta</taxon>
        <taxon>Tracheophyta</taxon>
        <taxon>Spermatophyta</taxon>
        <taxon>Magnoliopsida</taxon>
        <taxon>Liliopsida</taxon>
        <taxon>Arecaceae</taxon>
        <taxon>Arecoideae</taxon>
        <taxon>Cocoseae</taxon>
        <taxon>Elaeidinae</taxon>
        <taxon>Elaeis</taxon>
    </lineage>
</organism>
<reference evidence="3" key="1">
    <citation type="submission" date="2025-08" db="UniProtKB">
        <authorList>
            <consortium name="RefSeq"/>
        </authorList>
    </citation>
    <scope>IDENTIFICATION</scope>
</reference>
<dbReference type="RefSeq" id="XP_010905708.1">
    <property type="nucleotide sequence ID" value="XM_010907406.3"/>
</dbReference>